<organism evidence="9 10">
    <name type="scientific">Phytophthora lilii</name>
    <dbReference type="NCBI Taxonomy" id="2077276"/>
    <lineage>
        <taxon>Eukaryota</taxon>
        <taxon>Sar</taxon>
        <taxon>Stramenopiles</taxon>
        <taxon>Oomycota</taxon>
        <taxon>Peronosporomycetes</taxon>
        <taxon>Peronosporales</taxon>
        <taxon>Peronosporaceae</taxon>
        <taxon>Phytophthora</taxon>
    </lineage>
</organism>
<comment type="catalytic activity">
    <reaction evidence="7">
        <text>[thioredoxin]-disulfide + L-methionine + H2O = L-methionine (S)-S-oxide + [thioredoxin]-dithiol</text>
        <dbReference type="Rhea" id="RHEA:19993"/>
        <dbReference type="Rhea" id="RHEA-COMP:10698"/>
        <dbReference type="Rhea" id="RHEA-COMP:10700"/>
        <dbReference type="ChEBI" id="CHEBI:15377"/>
        <dbReference type="ChEBI" id="CHEBI:29950"/>
        <dbReference type="ChEBI" id="CHEBI:50058"/>
        <dbReference type="ChEBI" id="CHEBI:57844"/>
        <dbReference type="ChEBI" id="CHEBI:58772"/>
        <dbReference type="EC" id="1.8.4.11"/>
    </reaction>
</comment>
<keyword evidence="3" id="KW-0560">Oxidoreductase</keyword>
<reference evidence="9" key="1">
    <citation type="submission" date="2023-04" db="EMBL/GenBank/DDBJ databases">
        <title>Phytophthora lilii NBRC 32176.</title>
        <authorList>
            <person name="Ichikawa N."/>
            <person name="Sato H."/>
            <person name="Tonouchi N."/>
        </authorList>
    </citation>
    <scope>NUCLEOTIDE SEQUENCE</scope>
    <source>
        <strain evidence="9">NBRC 32176</strain>
    </source>
</reference>
<keyword evidence="10" id="KW-1185">Reference proteome</keyword>
<accession>A0A9W7DAP7</accession>
<evidence type="ECO:0000256" key="4">
    <source>
        <dbReference type="ARBA" id="ARBA00030273"/>
    </source>
</evidence>
<comment type="similarity">
    <text evidence="1">Belongs to the MsrA Met sulfoxide reductase family.</text>
</comment>
<evidence type="ECO:0000259" key="8">
    <source>
        <dbReference type="Pfam" id="PF01625"/>
    </source>
</evidence>
<evidence type="ECO:0000256" key="2">
    <source>
        <dbReference type="ARBA" id="ARBA00012502"/>
    </source>
</evidence>
<dbReference type="FunFam" id="3.30.1060.10:FF:000002">
    <property type="entry name" value="Peptide methionine sulfoxide reductase"/>
    <property type="match status" value="1"/>
</dbReference>
<dbReference type="GO" id="GO:0008113">
    <property type="term" value="F:peptide-methionine (S)-S-oxide reductase activity"/>
    <property type="evidence" value="ECO:0007669"/>
    <property type="project" value="UniProtKB-EC"/>
</dbReference>
<evidence type="ECO:0000256" key="3">
    <source>
        <dbReference type="ARBA" id="ARBA00023002"/>
    </source>
</evidence>
<dbReference type="InterPro" id="IPR002569">
    <property type="entry name" value="Met_Sox_Rdtase_MsrA_dom"/>
</dbReference>
<evidence type="ECO:0000313" key="10">
    <source>
        <dbReference type="Proteomes" id="UP001165083"/>
    </source>
</evidence>
<dbReference type="GO" id="GO:0034599">
    <property type="term" value="P:cellular response to oxidative stress"/>
    <property type="evidence" value="ECO:0007669"/>
    <property type="project" value="TreeGrafter"/>
</dbReference>
<dbReference type="PANTHER" id="PTHR42799:SF2">
    <property type="entry name" value="MITOCHONDRIAL PEPTIDE METHIONINE SULFOXIDE REDUCTASE"/>
    <property type="match status" value="1"/>
</dbReference>
<protein>
    <recommendedName>
        <fullName evidence="2">peptide-methionine (S)-S-oxide reductase</fullName>
        <ecNumber evidence="2">1.8.4.11</ecNumber>
    </recommendedName>
    <alternativeName>
        <fullName evidence="5">Peptide-methionine (S)-S-oxide reductase</fullName>
    </alternativeName>
    <alternativeName>
        <fullName evidence="4">Protein-methionine-S-oxide reductase</fullName>
    </alternativeName>
</protein>
<dbReference type="InterPro" id="IPR050162">
    <property type="entry name" value="MsrA_MetSO_reductase"/>
</dbReference>
<dbReference type="Pfam" id="PF01625">
    <property type="entry name" value="PMSR"/>
    <property type="match status" value="1"/>
</dbReference>
<dbReference type="HAMAP" id="MF_01401">
    <property type="entry name" value="MsrA"/>
    <property type="match status" value="1"/>
</dbReference>
<dbReference type="EMBL" id="BSXW01012529">
    <property type="protein sequence ID" value="GMF66016.1"/>
    <property type="molecule type" value="Genomic_DNA"/>
</dbReference>
<dbReference type="InterPro" id="IPR036509">
    <property type="entry name" value="Met_Sox_Rdtase_MsrA_sf"/>
</dbReference>
<evidence type="ECO:0000313" key="9">
    <source>
        <dbReference type="EMBL" id="GMF66016.1"/>
    </source>
</evidence>
<dbReference type="PANTHER" id="PTHR42799">
    <property type="entry name" value="MITOCHONDRIAL PEPTIDE METHIONINE SULFOXIDE REDUCTASE"/>
    <property type="match status" value="1"/>
</dbReference>
<evidence type="ECO:0000256" key="7">
    <source>
        <dbReference type="ARBA" id="ARBA00048782"/>
    </source>
</evidence>
<comment type="caution">
    <text evidence="9">The sequence shown here is derived from an EMBL/GenBank/DDBJ whole genome shotgun (WGS) entry which is preliminary data.</text>
</comment>
<dbReference type="EC" id="1.8.4.11" evidence="2"/>
<feature type="domain" description="Peptide methionine sulphoxide reductase MsrA" evidence="8">
    <location>
        <begin position="11"/>
        <end position="153"/>
    </location>
</feature>
<dbReference type="Proteomes" id="UP001165083">
    <property type="component" value="Unassembled WGS sequence"/>
</dbReference>
<evidence type="ECO:0000256" key="5">
    <source>
        <dbReference type="ARBA" id="ARBA00030643"/>
    </source>
</evidence>
<evidence type="ECO:0000256" key="1">
    <source>
        <dbReference type="ARBA" id="ARBA00005591"/>
    </source>
</evidence>
<sequence>MTSDTAKLSVATFAAGCFWGVQRAFDRVPGVVETTVGYSQGKTENPTYRTVVTGRTNHAETIKITFDEAQVSYDELLKVFWTIHDPTSLNRQEDDHGTQYRSGIYYQNEEQHKAALASKDEHQKTLHKPIVTEIEEAKPFWPAEEAHQKYLEKGGSCSDKGTDVDCAA</sequence>
<dbReference type="Gene3D" id="3.30.1060.10">
    <property type="entry name" value="Peptide methionine sulphoxide reductase MsrA"/>
    <property type="match status" value="1"/>
</dbReference>
<dbReference type="AlphaFoldDB" id="A0A9W7DAP7"/>
<dbReference type="OrthoDB" id="77405at2759"/>
<comment type="catalytic activity">
    <reaction evidence="6">
        <text>L-methionyl-[protein] + [thioredoxin]-disulfide + H2O = L-methionyl-(S)-S-oxide-[protein] + [thioredoxin]-dithiol</text>
        <dbReference type="Rhea" id="RHEA:14217"/>
        <dbReference type="Rhea" id="RHEA-COMP:10698"/>
        <dbReference type="Rhea" id="RHEA-COMP:10700"/>
        <dbReference type="Rhea" id="RHEA-COMP:12313"/>
        <dbReference type="Rhea" id="RHEA-COMP:12315"/>
        <dbReference type="ChEBI" id="CHEBI:15377"/>
        <dbReference type="ChEBI" id="CHEBI:16044"/>
        <dbReference type="ChEBI" id="CHEBI:29950"/>
        <dbReference type="ChEBI" id="CHEBI:44120"/>
        <dbReference type="ChEBI" id="CHEBI:50058"/>
        <dbReference type="EC" id="1.8.4.11"/>
    </reaction>
</comment>
<dbReference type="SUPFAM" id="SSF55068">
    <property type="entry name" value="Peptide methionine sulfoxide reductase"/>
    <property type="match status" value="1"/>
</dbReference>
<name>A0A9W7DAP7_9STRA</name>
<gene>
    <name evidence="9" type="ORF">Plil01_001857800</name>
</gene>
<dbReference type="NCBIfam" id="TIGR00401">
    <property type="entry name" value="msrA"/>
    <property type="match status" value="1"/>
</dbReference>
<evidence type="ECO:0000256" key="6">
    <source>
        <dbReference type="ARBA" id="ARBA00047806"/>
    </source>
</evidence>
<dbReference type="GO" id="GO:0005737">
    <property type="term" value="C:cytoplasm"/>
    <property type="evidence" value="ECO:0007669"/>
    <property type="project" value="TreeGrafter"/>
</dbReference>
<proteinExistence type="inferred from homology"/>